<evidence type="ECO:0000313" key="9">
    <source>
        <dbReference type="EMBL" id="RAN32269.1"/>
    </source>
</evidence>
<proteinExistence type="inferred from homology"/>
<feature type="domain" description="Fe2OG dioxygenase" evidence="8">
    <location>
        <begin position="78"/>
        <end position="176"/>
    </location>
</feature>
<keyword evidence="2 7" id="KW-0479">Metal-binding</keyword>
<comment type="cofactor">
    <cofactor evidence="1 7">
        <name>L-ascorbate</name>
        <dbReference type="ChEBI" id="CHEBI:38290"/>
    </cofactor>
</comment>
<name>A0A062U1H5_9PROT</name>
<feature type="binding site" evidence="7">
    <location>
        <position position="157"/>
    </location>
    <ligand>
        <name>Fe cation</name>
        <dbReference type="ChEBI" id="CHEBI:24875"/>
    </ligand>
</feature>
<feature type="binding site" evidence="7">
    <location>
        <position position="98"/>
    </location>
    <ligand>
        <name>Fe cation</name>
        <dbReference type="ChEBI" id="CHEBI:24875"/>
    </ligand>
</feature>
<reference evidence="9 10" key="1">
    <citation type="submission" date="2013-04" db="EMBL/GenBank/DDBJ databases">
        <title>Hyphomonas sp. T24B3 Genome Sequencing.</title>
        <authorList>
            <person name="Lai Q."/>
            <person name="Shao Z."/>
        </authorList>
    </citation>
    <scope>NUCLEOTIDE SEQUENCE [LARGE SCALE GENOMIC DNA]</scope>
    <source>
        <strain evidence="9 10">T24B3</strain>
    </source>
</reference>
<keyword evidence="4 7" id="KW-0223">Dioxygenase</keyword>
<keyword evidence="3 7" id="KW-0847">Vitamin C</keyword>
<dbReference type="InterPro" id="IPR023550">
    <property type="entry name" value="PKHD_hydroxylase"/>
</dbReference>
<evidence type="ECO:0000256" key="2">
    <source>
        <dbReference type="ARBA" id="ARBA00022723"/>
    </source>
</evidence>
<evidence type="ECO:0000256" key="3">
    <source>
        <dbReference type="ARBA" id="ARBA00022896"/>
    </source>
</evidence>
<dbReference type="EMBL" id="AWFB01000034">
    <property type="protein sequence ID" value="RAN32269.1"/>
    <property type="molecule type" value="Genomic_DNA"/>
</dbReference>
<dbReference type="STRING" id="1280941.HY2_09805"/>
<dbReference type="GO" id="GO:0031418">
    <property type="term" value="F:L-ascorbic acid binding"/>
    <property type="evidence" value="ECO:0007669"/>
    <property type="project" value="UniProtKB-KW"/>
</dbReference>
<dbReference type="eggNOG" id="COG3128">
    <property type="taxonomic scope" value="Bacteria"/>
</dbReference>
<dbReference type="GO" id="GO:0006974">
    <property type="term" value="P:DNA damage response"/>
    <property type="evidence" value="ECO:0007669"/>
    <property type="project" value="TreeGrafter"/>
</dbReference>
<dbReference type="Proteomes" id="UP000249123">
    <property type="component" value="Unassembled WGS sequence"/>
</dbReference>
<feature type="binding site" evidence="7">
    <location>
        <position position="167"/>
    </location>
    <ligand>
        <name>2-oxoglutarate</name>
        <dbReference type="ChEBI" id="CHEBI:16810"/>
    </ligand>
</feature>
<dbReference type="RefSeq" id="WP_034824912.1">
    <property type="nucleotide sequence ID" value="NZ_AWFA01000008.1"/>
</dbReference>
<dbReference type="OrthoDB" id="9812472at2"/>
<dbReference type="GO" id="GO:0005506">
    <property type="term" value="F:iron ion binding"/>
    <property type="evidence" value="ECO:0007669"/>
    <property type="project" value="UniProtKB-UniRule"/>
</dbReference>
<dbReference type="Gene3D" id="4.10.860.20">
    <property type="entry name" value="Rabenosyn, Rab binding domain"/>
    <property type="match status" value="1"/>
</dbReference>
<dbReference type="SMART" id="SM00702">
    <property type="entry name" value="P4Hc"/>
    <property type="match status" value="1"/>
</dbReference>
<dbReference type="Gene3D" id="2.60.120.620">
    <property type="entry name" value="q2cbj1_9rhob like domain"/>
    <property type="match status" value="1"/>
</dbReference>
<accession>A0A062U1H5</accession>
<gene>
    <name evidence="9" type="ORF">HY3_02790</name>
</gene>
<evidence type="ECO:0000256" key="1">
    <source>
        <dbReference type="ARBA" id="ARBA00001961"/>
    </source>
</evidence>
<evidence type="ECO:0000256" key="7">
    <source>
        <dbReference type="HAMAP-Rule" id="MF_00657"/>
    </source>
</evidence>
<feature type="binding site" evidence="7">
    <location>
        <position position="96"/>
    </location>
    <ligand>
        <name>Fe cation</name>
        <dbReference type="ChEBI" id="CHEBI:24875"/>
    </ligand>
</feature>
<dbReference type="NCBIfam" id="NF003975">
    <property type="entry name" value="PRK05467.1-4"/>
    <property type="match status" value="1"/>
</dbReference>
<keyword evidence="5 7" id="KW-0560">Oxidoreductase</keyword>
<organism evidence="9 10">
    <name type="scientific">Hyphomonas pacifica</name>
    <dbReference type="NCBI Taxonomy" id="1280941"/>
    <lineage>
        <taxon>Bacteria</taxon>
        <taxon>Pseudomonadati</taxon>
        <taxon>Pseudomonadota</taxon>
        <taxon>Alphaproteobacteria</taxon>
        <taxon>Hyphomonadales</taxon>
        <taxon>Hyphomonadaceae</taxon>
        <taxon>Hyphomonas</taxon>
    </lineage>
</organism>
<dbReference type="Pfam" id="PF13640">
    <property type="entry name" value="2OG-FeII_Oxy_3"/>
    <property type="match status" value="1"/>
</dbReference>
<keyword evidence="6 7" id="KW-0408">Iron</keyword>
<dbReference type="PANTHER" id="PTHR41536">
    <property type="entry name" value="PKHD-TYPE HYDROXYLASE YBIX"/>
    <property type="match status" value="1"/>
</dbReference>
<evidence type="ECO:0000256" key="4">
    <source>
        <dbReference type="ARBA" id="ARBA00022964"/>
    </source>
</evidence>
<evidence type="ECO:0000313" key="10">
    <source>
        <dbReference type="Proteomes" id="UP000249123"/>
    </source>
</evidence>
<evidence type="ECO:0000256" key="6">
    <source>
        <dbReference type="ARBA" id="ARBA00023004"/>
    </source>
</evidence>
<dbReference type="PROSITE" id="PS51471">
    <property type="entry name" value="FE2OG_OXY"/>
    <property type="match status" value="1"/>
</dbReference>
<comment type="caution">
    <text evidence="9">The sequence shown here is derived from an EMBL/GenBank/DDBJ whole genome shotgun (WGS) entry which is preliminary data.</text>
</comment>
<evidence type="ECO:0000256" key="5">
    <source>
        <dbReference type="ARBA" id="ARBA00023002"/>
    </source>
</evidence>
<comment type="cofactor">
    <cofactor evidence="7">
        <name>Fe(2+)</name>
        <dbReference type="ChEBI" id="CHEBI:29033"/>
    </cofactor>
    <text evidence="7">Binds 1 Fe(2+) ion per subunit.</text>
</comment>
<dbReference type="InterPro" id="IPR006620">
    <property type="entry name" value="Pro_4_hyd_alph"/>
</dbReference>
<keyword evidence="10" id="KW-1185">Reference proteome</keyword>
<dbReference type="HAMAP" id="MF_00657">
    <property type="entry name" value="Hydroxyl_YbiX"/>
    <property type="match status" value="1"/>
</dbReference>
<dbReference type="InterPro" id="IPR044862">
    <property type="entry name" value="Pro_4_hyd_alph_FE2OG_OXY"/>
</dbReference>
<protein>
    <recommendedName>
        <fullName evidence="8">Fe2OG dioxygenase domain-containing protein</fullName>
    </recommendedName>
</protein>
<dbReference type="GO" id="GO:0006879">
    <property type="term" value="P:intracellular iron ion homeostasis"/>
    <property type="evidence" value="ECO:0007669"/>
    <property type="project" value="TreeGrafter"/>
</dbReference>
<dbReference type="PANTHER" id="PTHR41536:SF1">
    <property type="entry name" value="PKHD-TYPE HYDROXYLASE YBIX"/>
    <property type="match status" value="1"/>
</dbReference>
<sequence>MLLTLTGILNTSDLAEIHDLIATLGWRDGAETAGGMARAVKRNQQADLTSRTGKQLREDLKEKIERHPVLRAATQPRRFSKQMISKTEAGGGYGFHVDNAFMGAGDTRIRTDMSYTLFLSEPDTYEGGELQVELAGMTQSVKLPAGDMVLYPSTSLHRVAPVTAGARLVCIGWIESSVRDEAIREVLFDLENLRSGMAKKMDLQSPELLVLSKTISNLLRQFGQS</sequence>
<evidence type="ECO:0000259" key="8">
    <source>
        <dbReference type="PROSITE" id="PS51471"/>
    </source>
</evidence>
<dbReference type="AlphaFoldDB" id="A0A062U1H5"/>
<dbReference type="GO" id="GO:0016706">
    <property type="term" value="F:2-oxoglutarate-dependent dioxygenase activity"/>
    <property type="evidence" value="ECO:0007669"/>
    <property type="project" value="UniProtKB-UniRule"/>
</dbReference>
<dbReference type="NCBIfam" id="NF003974">
    <property type="entry name" value="PRK05467.1-3"/>
    <property type="match status" value="1"/>
</dbReference>
<dbReference type="InterPro" id="IPR005123">
    <property type="entry name" value="Oxoglu/Fe-dep_dioxygenase_dom"/>
</dbReference>